<evidence type="ECO:0000313" key="2">
    <source>
        <dbReference type="Proteomes" id="UP000297245"/>
    </source>
</evidence>
<dbReference type="EMBL" id="ML179837">
    <property type="protein sequence ID" value="THU81131.1"/>
    <property type="molecule type" value="Genomic_DNA"/>
</dbReference>
<dbReference type="OrthoDB" id="10000533at2759"/>
<reference evidence="1 2" key="1">
    <citation type="journal article" date="2019" name="Nat. Ecol. Evol.">
        <title>Megaphylogeny resolves global patterns of mushroom evolution.</title>
        <authorList>
            <person name="Varga T."/>
            <person name="Krizsan K."/>
            <person name="Foldi C."/>
            <person name="Dima B."/>
            <person name="Sanchez-Garcia M."/>
            <person name="Sanchez-Ramirez S."/>
            <person name="Szollosi G.J."/>
            <person name="Szarkandi J.G."/>
            <person name="Papp V."/>
            <person name="Albert L."/>
            <person name="Andreopoulos W."/>
            <person name="Angelini C."/>
            <person name="Antonin V."/>
            <person name="Barry K.W."/>
            <person name="Bougher N.L."/>
            <person name="Buchanan P."/>
            <person name="Buyck B."/>
            <person name="Bense V."/>
            <person name="Catcheside P."/>
            <person name="Chovatia M."/>
            <person name="Cooper J."/>
            <person name="Damon W."/>
            <person name="Desjardin D."/>
            <person name="Finy P."/>
            <person name="Geml J."/>
            <person name="Haridas S."/>
            <person name="Hughes K."/>
            <person name="Justo A."/>
            <person name="Karasinski D."/>
            <person name="Kautmanova I."/>
            <person name="Kiss B."/>
            <person name="Kocsube S."/>
            <person name="Kotiranta H."/>
            <person name="LaButti K.M."/>
            <person name="Lechner B.E."/>
            <person name="Liimatainen K."/>
            <person name="Lipzen A."/>
            <person name="Lukacs Z."/>
            <person name="Mihaltcheva S."/>
            <person name="Morgado L.N."/>
            <person name="Niskanen T."/>
            <person name="Noordeloos M.E."/>
            <person name="Ohm R.A."/>
            <person name="Ortiz-Santana B."/>
            <person name="Ovrebo C."/>
            <person name="Racz N."/>
            <person name="Riley R."/>
            <person name="Savchenko A."/>
            <person name="Shiryaev A."/>
            <person name="Soop K."/>
            <person name="Spirin V."/>
            <person name="Szebenyi C."/>
            <person name="Tomsovsky M."/>
            <person name="Tulloss R.E."/>
            <person name="Uehling J."/>
            <person name="Grigoriev I.V."/>
            <person name="Vagvolgyi C."/>
            <person name="Papp T."/>
            <person name="Martin F.M."/>
            <person name="Miettinen O."/>
            <person name="Hibbett D.S."/>
            <person name="Nagy L.G."/>
        </authorList>
    </citation>
    <scope>NUCLEOTIDE SEQUENCE [LARGE SCALE GENOMIC DNA]</scope>
    <source>
        <strain evidence="1 2">CBS 962.96</strain>
    </source>
</reference>
<protein>
    <submittedName>
        <fullName evidence="1">Uncharacterized protein</fullName>
    </submittedName>
</protein>
<sequence>MSSMVKPDLPMQSQTHHPGGILSMFYNTLRQEQSFHRNGFQQITRTGITLFLTLDVITVNTLAGEASYPDSVRGLLNSVTEAAKTLRPPASPKLTWIKYLRSLAAWFQWGPTPKADI</sequence>
<accession>A0A4S8KZ01</accession>
<proteinExistence type="predicted"/>
<keyword evidence="2" id="KW-1185">Reference proteome</keyword>
<gene>
    <name evidence="1" type="ORF">K435DRAFT_937810</name>
</gene>
<name>A0A4S8KZ01_DENBC</name>
<dbReference type="AlphaFoldDB" id="A0A4S8KZ01"/>
<organism evidence="1 2">
    <name type="scientific">Dendrothele bispora (strain CBS 962.96)</name>
    <dbReference type="NCBI Taxonomy" id="1314807"/>
    <lineage>
        <taxon>Eukaryota</taxon>
        <taxon>Fungi</taxon>
        <taxon>Dikarya</taxon>
        <taxon>Basidiomycota</taxon>
        <taxon>Agaricomycotina</taxon>
        <taxon>Agaricomycetes</taxon>
        <taxon>Agaricomycetidae</taxon>
        <taxon>Agaricales</taxon>
        <taxon>Agaricales incertae sedis</taxon>
        <taxon>Dendrothele</taxon>
    </lineage>
</organism>
<dbReference type="Proteomes" id="UP000297245">
    <property type="component" value="Unassembled WGS sequence"/>
</dbReference>
<evidence type="ECO:0000313" key="1">
    <source>
        <dbReference type="EMBL" id="THU81131.1"/>
    </source>
</evidence>